<reference evidence="2" key="2">
    <citation type="submission" date="2018-03" db="EMBL/GenBank/DDBJ databases">
        <title>The Triticum urartu genome reveals the dynamic nature of wheat genome evolution.</title>
        <authorList>
            <person name="Ling H."/>
            <person name="Ma B."/>
            <person name="Shi X."/>
            <person name="Liu H."/>
            <person name="Dong L."/>
            <person name="Sun H."/>
            <person name="Cao Y."/>
            <person name="Gao Q."/>
            <person name="Zheng S."/>
            <person name="Li Y."/>
            <person name="Yu Y."/>
            <person name="Du H."/>
            <person name="Qi M."/>
            <person name="Li Y."/>
            <person name="Yu H."/>
            <person name="Cui Y."/>
            <person name="Wang N."/>
            <person name="Chen C."/>
            <person name="Wu H."/>
            <person name="Zhao Y."/>
            <person name="Zhang J."/>
            <person name="Li Y."/>
            <person name="Zhou W."/>
            <person name="Zhang B."/>
            <person name="Hu W."/>
            <person name="Eijk M."/>
            <person name="Tang J."/>
            <person name="Witsenboer H."/>
            <person name="Zhao S."/>
            <person name="Li Z."/>
            <person name="Zhang A."/>
            <person name="Wang D."/>
            <person name="Liang C."/>
        </authorList>
    </citation>
    <scope>NUCLEOTIDE SEQUENCE [LARGE SCALE GENOMIC DNA]</scope>
    <source>
        <strain evidence="2">cv. G1812</strain>
    </source>
</reference>
<reference evidence="2" key="3">
    <citation type="submission" date="2022-06" db="UniProtKB">
        <authorList>
            <consortium name="EnsemblPlants"/>
        </authorList>
    </citation>
    <scope>IDENTIFICATION</scope>
</reference>
<evidence type="ECO:0000256" key="1">
    <source>
        <dbReference type="SAM" id="MobiDB-lite"/>
    </source>
</evidence>
<dbReference type="EnsemblPlants" id="TuG1812G0500003108.01.T02">
    <property type="protein sequence ID" value="TuG1812G0500003108.01.T02"/>
    <property type="gene ID" value="TuG1812G0500003108.01"/>
</dbReference>
<organism evidence="2 3">
    <name type="scientific">Triticum urartu</name>
    <name type="common">Red wild einkorn</name>
    <name type="synonym">Crithodium urartu</name>
    <dbReference type="NCBI Taxonomy" id="4572"/>
    <lineage>
        <taxon>Eukaryota</taxon>
        <taxon>Viridiplantae</taxon>
        <taxon>Streptophyta</taxon>
        <taxon>Embryophyta</taxon>
        <taxon>Tracheophyta</taxon>
        <taxon>Spermatophyta</taxon>
        <taxon>Magnoliopsida</taxon>
        <taxon>Liliopsida</taxon>
        <taxon>Poales</taxon>
        <taxon>Poaceae</taxon>
        <taxon>BOP clade</taxon>
        <taxon>Pooideae</taxon>
        <taxon>Triticodae</taxon>
        <taxon>Triticeae</taxon>
        <taxon>Triticinae</taxon>
        <taxon>Triticum</taxon>
    </lineage>
</organism>
<feature type="region of interest" description="Disordered" evidence="1">
    <location>
        <begin position="1"/>
        <end position="23"/>
    </location>
</feature>
<name>A0A8R7QGK3_TRIUA</name>
<evidence type="ECO:0000313" key="2">
    <source>
        <dbReference type="EnsemblPlants" id="TuG1812G0500003108.01.T02"/>
    </source>
</evidence>
<dbReference type="AlphaFoldDB" id="A0A8R7QGK3"/>
<feature type="region of interest" description="Disordered" evidence="1">
    <location>
        <begin position="47"/>
        <end position="75"/>
    </location>
</feature>
<dbReference type="Proteomes" id="UP000015106">
    <property type="component" value="Chromosome 5"/>
</dbReference>
<reference evidence="3" key="1">
    <citation type="journal article" date="2013" name="Nature">
        <title>Draft genome of the wheat A-genome progenitor Triticum urartu.</title>
        <authorList>
            <person name="Ling H.Q."/>
            <person name="Zhao S."/>
            <person name="Liu D."/>
            <person name="Wang J."/>
            <person name="Sun H."/>
            <person name="Zhang C."/>
            <person name="Fan H."/>
            <person name="Li D."/>
            <person name="Dong L."/>
            <person name="Tao Y."/>
            <person name="Gao C."/>
            <person name="Wu H."/>
            <person name="Li Y."/>
            <person name="Cui Y."/>
            <person name="Guo X."/>
            <person name="Zheng S."/>
            <person name="Wang B."/>
            <person name="Yu K."/>
            <person name="Liang Q."/>
            <person name="Yang W."/>
            <person name="Lou X."/>
            <person name="Chen J."/>
            <person name="Feng M."/>
            <person name="Jian J."/>
            <person name="Zhang X."/>
            <person name="Luo G."/>
            <person name="Jiang Y."/>
            <person name="Liu J."/>
            <person name="Wang Z."/>
            <person name="Sha Y."/>
            <person name="Zhang B."/>
            <person name="Wu H."/>
            <person name="Tang D."/>
            <person name="Shen Q."/>
            <person name="Xue P."/>
            <person name="Zou S."/>
            <person name="Wang X."/>
            <person name="Liu X."/>
            <person name="Wang F."/>
            <person name="Yang Y."/>
            <person name="An X."/>
            <person name="Dong Z."/>
            <person name="Zhang K."/>
            <person name="Zhang X."/>
            <person name="Luo M.C."/>
            <person name="Dvorak J."/>
            <person name="Tong Y."/>
            <person name="Wang J."/>
            <person name="Yang H."/>
            <person name="Li Z."/>
            <person name="Wang D."/>
            <person name="Zhang A."/>
            <person name="Wang J."/>
        </authorList>
    </citation>
    <scope>NUCLEOTIDE SEQUENCE</scope>
    <source>
        <strain evidence="3">cv. G1812</strain>
    </source>
</reference>
<keyword evidence="3" id="KW-1185">Reference proteome</keyword>
<protein>
    <submittedName>
        <fullName evidence="2">Uncharacterized protein</fullName>
    </submittedName>
</protein>
<accession>A0A8R7QGK3</accession>
<evidence type="ECO:0000313" key="3">
    <source>
        <dbReference type="Proteomes" id="UP000015106"/>
    </source>
</evidence>
<proteinExistence type="predicted"/>
<sequence>MGAVAPSKASTAPSIRRRAWDAAGGVPRSRATVDYLRGVRRHSPRDLPPGLFPYALTGAGSGSGSPARRRLPLNL</sequence>
<dbReference type="Gramene" id="TuG1812G0500003108.01.T02">
    <property type="protein sequence ID" value="TuG1812G0500003108.01.T02"/>
    <property type="gene ID" value="TuG1812G0500003108.01"/>
</dbReference>